<feature type="transmembrane region" description="Helical" evidence="6">
    <location>
        <begin position="80"/>
        <end position="106"/>
    </location>
</feature>
<dbReference type="EMBL" id="DSUH01000195">
    <property type="protein sequence ID" value="HGU32852.1"/>
    <property type="molecule type" value="Genomic_DNA"/>
</dbReference>
<feature type="transmembrane region" description="Helical" evidence="6">
    <location>
        <begin position="196"/>
        <end position="214"/>
    </location>
</feature>
<dbReference type="AlphaFoldDB" id="A0A7C4RRK3"/>
<keyword evidence="2 6" id="KW-1003">Cell membrane</keyword>
<comment type="caution">
    <text evidence="8">The sequence shown here is derived from an EMBL/GenBank/DDBJ whole genome shotgun (WGS) entry which is preliminary data.</text>
</comment>
<dbReference type="InterPro" id="IPR015414">
    <property type="entry name" value="TMEM64"/>
</dbReference>
<dbReference type="GO" id="GO:0005886">
    <property type="term" value="C:plasma membrane"/>
    <property type="evidence" value="ECO:0007669"/>
    <property type="project" value="UniProtKB-SubCell"/>
</dbReference>
<feature type="transmembrane region" description="Helical" evidence="6">
    <location>
        <begin position="166"/>
        <end position="184"/>
    </location>
</feature>
<evidence type="ECO:0000256" key="3">
    <source>
        <dbReference type="ARBA" id="ARBA00022692"/>
    </source>
</evidence>
<comment type="subcellular location">
    <subcellularLocation>
        <location evidence="1 6">Cell membrane</location>
        <topology evidence="1 6">Multi-pass membrane protein</topology>
    </subcellularLocation>
</comment>
<reference evidence="8" key="1">
    <citation type="journal article" date="2020" name="mSystems">
        <title>Genome- and Community-Level Interaction Insights into Carbon Utilization and Element Cycling Functions of Hydrothermarchaeota in Hydrothermal Sediment.</title>
        <authorList>
            <person name="Zhou Z."/>
            <person name="Liu Y."/>
            <person name="Xu W."/>
            <person name="Pan J."/>
            <person name="Luo Z.H."/>
            <person name="Li M."/>
        </authorList>
    </citation>
    <scope>NUCLEOTIDE SEQUENCE [LARGE SCALE GENOMIC DNA]</scope>
    <source>
        <strain evidence="8">SpSt-477</strain>
    </source>
</reference>
<comment type="similarity">
    <text evidence="6">Belongs to the TVP38/TMEM64 family.</text>
</comment>
<keyword evidence="4 6" id="KW-1133">Transmembrane helix</keyword>
<evidence type="ECO:0000259" key="7">
    <source>
        <dbReference type="Pfam" id="PF09335"/>
    </source>
</evidence>
<evidence type="ECO:0000256" key="5">
    <source>
        <dbReference type="ARBA" id="ARBA00023136"/>
    </source>
</evidence>
<keyword evidence="3 6" id="KW-0812">Transmembrane</keyword>
<feature type="transmembrane region" description="Helical" evidence="6">
    <location>
        <begin position="6"/>
        <end position="24"/>
    </location>
</feature>
<protein>
    <recommendedName>
        <fullName evidence="6">TVP38/TMEM64 family membrane protein</fullName>
    </recommendedName>
</protein>
<evidence type="ECO:0000256" key="2">
    <source>
        <dbReference type="ARBA" id="ARBA00022475"/>
    </source>
</evidence>
<evidence type="ECO:0000256" key="6">
    <source>
        <dbReference type="RuleBase" id="RU366058"/>
    </source>
</evidence>
<feature type="transmembrane region" description="Helical" evidence="6">
    <location>
        <begin position="127"/>
        <end position="146"/>
    </location>
</feature>
<organism evidence="8">
    <name type="scientific">Desulfatirhabdium butyrativorans</name>
    <dbReference type="NCBI Taxonomy" id="340467"/>
    <lineage>
        <taxon>Bacteria</taxon>
        <taxon>Pseudomonadati</taxon>
        <taxon>Thermodesulfobacteriota</taxon>
        <taxon>Desulfobacteria</taxon>
        <taxon>Desulfobacterales</taxon>
        <taxon>Desulfatirhabdiaceae</taxon>
        <taxon>Desulfatirhabdium</taxon>
    </lineage>
</organism>
<evidence type="ECO:0000313" key="8">
    <source>
        <dbReference type="EMBL" id="HGU32852.1"/>
    </source>
</evidence>
<dbReference type="PANTHER" id="PTHR12677:SF59">
    <property type="entry name" value="GOLGI APPARATUS MEMBRANE PROTEIN TVP38-RELATED"/>
    <property type="match status" value="1"/>
</dbReference>
<sequence>MKPVHWVLLCAAFALAASLGWYFWPQIAATSLWRTLTDQQKLEVLIRSFGPWAPAIFIGLQVLQVIFAPVPGELTGFLGGYVFGAALGLVYSTIGLSVGSVLNFYIGRLLGQGIVFRIVPRQQVEKLAYLVRPKAVLGLFLLFVFPGFPKDYLCLFLGLTTMRFPLFFWIAAVGRIPGTLMLSLQGASLMQRNYTMFLWLALCCALLAWLSYRYREPLLRWIERYSEGTKQPKIG</sequence>
<feature type="domain" description="VTT" evidence="7">
    <location>
        <begin position="70"/>
        <end position="187"/>
    </location>
</feature>
<dbReference type="InterPro" id="IPR032816">
    <property type="entry name" value="VTT_dom"/>
</dbReference>
<dbReference type="Pfam" id="PF09335">
    <property type="entry name" value="VTT_dom"/>
    <property type="match status" value="1"/>
</dbReference>
<keyword evidence="5 6" id="KW-0472">Membrane</keyword>
<evidence type="ECO:0000256" key="4">
    <source>
        <dbReference type="ARBA" id="ARBA00022989"/>
    </source>
</evidence>
<evidence type="ECO:0000256" key="1">
    <source>
        <dbReference type="ARBA" id="ARBA00004651"/>
    </source>
</evidence>
<feature type="transmembrane region" description="Helical" evidence="6">
    <location>
        <begin position="44"/>
        <end position="68"/>
    </location>
</feature>
<accession>A0A7C4RRK3</accession>
<gene>
    <name evidence="8" type="ORF">ENS29_08350</name>
</gene>
<name>A0A7C4RRK3_9BACT</name>
<dbReference type="PANTHER" id="PTHR12677">
    <property type="entry name" value="GOLGI APPARATUS MEMBRANE PROTEIN TVP38-RELATED"/>
    <property type="match status" value="1"/>
</dbReference>
<proteinExistence type="inferred from homology"/>